<evidence type="ECO:0000313" key="3">
    <source>
        <dbReference type="Proteomes" id="UP000449547"/>
    </source>
</evidence>
<feature type="transmembrane region" description="Helical" evidence="1">
    <location>
        <begin position="193"/>
        <end position="219"/>
    </location>
</feature>
<feature type="transmembrane region" description="Helical" evidence="1">
    <location>
        <begin position="121"/>
        <end position="142"/>
    </location>
</feature>
<accession>A0A642UP86</accession>
<proteinExistence type="predicted"/>
<comment type="caution">
    <text evidence="2">The sequence shown here is derived from an EMBL/GenBank/DDBJ whole genome shotgun (WGS) entry which is preliminary data.</text>
</comment>
<evidence type="ECO:0000256" key="1">
    <source>
        <dbReference type="SAM" id="Phobius"/>
    </source>
</evidence>
<feature type="transmembrane region" description="Helical" evidence="1">
    <location>
        <begin position="35"/>
        <end position="56"/>
    </location>
</feature>
<keyword evidence="1" id="KW-0472">Membrane</keyword>
<dbReference type="GeneID" id="54781407"/>
<dbReference type="Proteomes" id="UP000449547">
    <property type="component" value="Unassembled WGS sequence"/>
</dbReference>
<name>A0A642UP86_DIURU</name>
<keyword evidence="1" id="KW-0812">Transmembrane</keyword>
<feature type="transmembrane region" description="Helical" evidence="1">
    <location>
        <begin position="6"/>
        <end position="28"/>
    </location>
</feature>
<feature type="transmembrane region" description="Helical" evidence="1">
    <location>
        <begin position="162"/>
        <end position="181"/>
    </location>
</feature>
<evidence type="ECO:0008006" key="4">
    <source>
        <dbReference type="Google" id="ProtNLM"/>
    </source>
</evidence>
<evidence type="ECO:0000313" key="2">
    <source>
        <dbReference type="EMBL" id="KAA8902566.1"/>
    </source>
</evidence>
<feature type="transmembrane region" description="Helical" evidence="1">
    <location>
        <begin position="68"/>
        <end position="89"/>
    </location>
</feature>
<dbReference type="RefSeq" id="XP_034012443.1">
    <property type="nucleotide sequence ID" value="XM_034155442.1"/>
</dbReference>
<sequence>MSFVSTPLAAASITFIILDVFYFSFIFVYRSLSKVVYFLLSYMLLRLGANVTALIIAKNGIWWGSAFAYNFLSTWPILFLVFSTCCFLFQTHETPIYDEDDKAVYLINEERASRIFLLKGLFMAVSFAAVILMVVGAGIIAGHPLEDLHNHSKWTASQGLRIAGNSVWLLVVACISGVTVCRYPVYRDTPYAFSFMTTMLCCVLLVVSLIHNILAVVVAPIDYYNPASIRSFVQYEYPMSVTMEYIVAVLASYSYCCIKAEEYITVD</sequence>
<organism evidence="2 3">
    <name type="scientific">Diutina rugosa</name>
    <name type="common">Yeast</name>
    <name type="synonym">Candida rugosa</name>
    <dbReference type="NCBI Taxonomy" id="5481"/>
    <lineage>
        <taxon>Eukaryota</taxon>
        <taxon>Fungi</taxon>
        <taxon>Dikarya</taxon>
        <taxon>Ascomycota</taxon>
        <taxon>Saccharomycotina</taxon>
        <taxon>Pichiomycetes</taxon>
        <taxon>Debaryomycetaceae</taxon>
        <taxon>Diutina</taxon>
    </lineage>
</organism>
<dbReference type="AlphaFoldDB" id="A0A642UP86"/>
<reference evidence="2 3" key="1">
    <citation type="submission" date="2019-07" db="EMBL/GenBank/DDBJ databases">
        <title>Genome assembly of two rare yeast pathogens: Diutina rugosa and Trichomonascus ciferrii.</title>
        <authorList>
            <person name="Mixao V."/>
            <person name="Saus E."/>
            <person name="Hansen A."/>
            <person name="Lass-Flor C."/>
            <person name="Gabaldon T."/>
        </authorList>
    </citation>
    <scope>NUCLEOTIDE SEQUENCE [LARGE SCALE GENOMIC DNA]</scope>
    <source>
        <strain evidence="2 3">CBS 613</strain>
    </source>
</reference>
<dbReference type="EMBL" id="SWFT01000086">
    <property type="protein sequence ID" value="KAA8902566.1"/>
    <property type="molecule type" value="Genomic_DNA"/>
</dbReference>
<dbReference type="OrthoDB" id="2560628at2759"/>
<protein>
    <recommendedName>
        <fullName evidence="4">Transmembrane protein</fullName>
    </recommendedName>
</protein>
<keyword evidence="3" id="KW-1185">Reference proteome</keyword>
<gene>
    <name evidence="2" type="ORF">DIURU_002756</name>
</gene>
<dbReference type="VEuPathDB" id="FungiDB:DIURU_002756"/>
<keyword evidence="1" id="KW-1133">Transmembrane helix</keyword>
<feature type="transmembrane region" description="Helical" evidence="1">
    <location>
        <begin position="239"/>
        <end position="258"/>
    </location>
</feature>